<dbReference type="SUPFAM" id="SSF53244">
    <property type="entry name" value="MurD-like peptide ligases, peptide-binding domain"/>
    <property type="match status" value="1"/>
</dbReference>
<dbReference type="HAMAP" id="MF_00639">
    <property type="entry name" value="MurD"/>
    <property type="match status" value="1"/>
</dbReference>
<keyword evidence="7 12" id="KW-0067">ATP-binding</keyword>
<organism evidence="14 15">
    <name type="scientific">Rhodanobacter ginsengisoli</name>
    <dbReference type="NCBI Taxonomy" id="418646"/>
    <lineage>
        <taxon>Bacteria</taxon>
        <taxon>Pseudomonadati</taxon>
        <taxon>Pseudomonadota</taxon>
        <taxon>Gammaproteobacteria</taxon>
        <taxon>Lysobacterales</taxon>
        <taxon>Rhodanobacteraceae</taxon>
        <taxon>Rhodanobacter</taxon>
    </lineage>
</organism>
<comment type="catalytic activity">
    <reaction evidence="12">
        <text>UDP-N-acetyl-alpha-D-muramoyl-L-alanine + L-glutamate + ATP = UDP-N-acetyl-alpha-D-muramoyl-L-alanyl-L-glutamate + ADP + phosphate + H(+)</text>
        <dbReference type="Rhea" id="RHEA:58816"/>
        <dbReference type="ChEBI" id="CHEBI:15378"/>
        <dbReference type="ChEBI" id="CHEBI:29985"/>
        <dbReference type="ChEBI" id="CHEBI:30616"/>
        <dbReference type="ChEBI" id="CHEBI:43474"/>
        <dbReference type="ChEBI" id="CHEBI:83898"/>
        <dbReference type="ChEBI" id="CHEBI:142725"/>
        <dbReference type="ChEBI" id="CHEBI:456216"/>
        <dbReference type="EC" id="6.3.2.53"/>
    </reaction>
</comment>
<evidence type="ECO:0000256" key="7">
    <source>
        <dbReference type="ARBA" id="ARBA00022840"/>
    </source>
</evidence>
<dbReference type="Gene3D" id="3.40.50.720">
    <property type="entry name" value="NAD(P)-binding Rossmann-like Domain"/>
    <property type="match status" value="1"/>
</dbReference>
<keyword evidence="4 12" id="KW-0436">Ligase</keyword>
<dbReference type="Pfam" id="PF08245">
    <property type="entry name" value="Mur_ligase_M"/>
    <property type="match status" value="1"/>
</dbReference>
<evidence type="ECO:0000313" key="15">
    <source>
        <dbReference type="Proteomes" id="UP001596114"/>
    </source>
</evidence>
<keyword evidence="6 12" id="KW-0547">Nucleotide-binding</keyword>
<evidence type="ECO:0000256" key="10">
    <source>
        <dbReference type="ARBA" id="ARBA00023306"/>
    </source>
</evidence>
<evidence type="ECO:0000256" key="12">
    <source>
        <dbReference type="HAMAP-Rule" id="MF_02208"/>
    </source>
</evidence>
<evidence type="ECO:0000256" key="1">
    <source>
        <dbReference type="ARBA" id="ARBA00004496"/>
    </source>
</evidence>
<dbReference type="EC" id="6.3.2.53" evidence="12"/>
<dbReference type="HAMAP" id="MF_02208">
    <property type="entry name" value="MurD2_subfam"/>
    <property type="match status" value="1"/>
</dbReference>
<dbReference type="NCBIfam" id="TIGR01087">
    <property type="entry name" value="murD"/>
    <property type="match status" value="1"/>
</dbReference>
<comment type="subcellular location">
    <subcellularLocation>
        <location evidence="1 12">Cytoplasm</location>
    </subcellularLocation>
</comment>
<keyword evidence="8 12" id="KW-0133">Cell shape</keyword>
<evidence type="ECO:0000256" key="4">
    <source>
        <dbReference type="ARBA" id="ARBA00022598"/>
    </source>
</evidence>
<keyword evidence="15" id="KW-1185">Reference proteome</keyword>
<dbReference type="PANTHER" id="PTHR43692:SF1">
    <property type="entry name" value="UDP-N-ACETYLMURAMOYLALANINE--D-GLUTAMATE LIGASE"/>
    <property type="match status" value="1"/>
</dbReference>
<gene>
    <name evidence="14" type="primary">murD</name>
    <name evidence="12" type="synonym">murD2</name>
    <name evidence="14" type="ORF">ACFPPA_13330</name>
</gene>
<dbReference type="RefSeq" id="WP_377320617.1">
    <property type="nucleotide sequence ID" value="NZ_JBHSNF010000002.1"/>
</dbReference>
<evidence type="ECO:0000313" key="14">
    <source>
        <dbReference type="EMBL" id="MFC5526717.1"/>
    </source>
</evidence>
<keyword evidence="11 12" id="KW-0961">Cell wall biogenesis/degradation</keyword>
<dbReference type="InterPro" id="IPR036565">
    <property type="entry name" value="Mur-like_cat_sf"/>
</dbReference>
<dbReference type="GO" id="GO:0008764">
    <property type="term" value="F:UDP-N-acetylmuramoylalanine-D-glutamate ligase activity"/>
    <property type="evidence" value="ECO:0007669"/>
    <property type="project" value="UniProtKB-EC"/>
</dbReference>
<comment type="similarity">
    <text evidence="12">Belongs to the MurCDEF family. MurD2 subfamily.</text>
</comment>
<comment type="caution">
    <text evidence="14">The sequence shown here is derived from an EMBL/GenBank/DDBJ whole genome shotgun (WGS) entry which is preliminary data.</text>
</comment>
<dbReference type="PANTHER" id="PTHR43692">
    <property type="entry name" value="UDP-N-ACETYLMURAMOYLALANINE--D-GLUTAMATE LIGASE"/>
    <property type="match status" value="1"/>
</dbReference>
<comment type="function">
    <text evidence="12">Cell wall formation. Catalyzes the addition of L-glutamate to the nucleotide precursor UDP-N-acetylmuramoyl-L-alanine.</text>
</comment>
<keyword evidence="5 12" id="KW-0132">Cell division</keyword>
<keyword evidence="9 12" id="KW-0573">Peptidoglycan synthesis</keyword>
<comment type="pathway">
    <text evidence="2 12">Cell wall biogenesis; peptidoglycan biosynthesis.</text>
</comment>
<evidence type="ECO:0000256" key="3">
    <source>
        <dbReference type="ARBA" id="ARBA00022490"/>
    </source>
</evidence>
<evidence type="ECO:0000259" key="13">
    <source>
        <dbReference type="Pfam" id="PF08245"/>
    </source>
</evidence>
<feature type="domain" description="Mur ligase central" evidence="13">
    <location>
        <begin position="115"/>
        <end position="276"/>
    </location>
</feature>
<dbReference type="Proteomes" id="UP001596114">
    <property type="component" value="Unassembled WGS sequence"/>
</dbReference>
<accession>A0ABW0QR79</accession>
<evidence type="ECO:0000256" key="5">
    <source>
        <dbReference type="ARBA" id="ARBA00022618"/>
    </source>
</evidence>
<dbReference type="InterPro" id="IPR013221">
    <property type="entry name" value="Mur_ligase_cen"/>
</dbReference>
<evidence type="ECO:0000256" key="9">
    <source>
        <dbReference type="ARBA" id="ARBA00022984"/>
    </source>
</evidence>
<dbReference type="InterPro" id="IPR005762">
    <property type="entry name" value="MurD"/>
</dbReference>
<evidence type="ECO:0000256" key="8">
    <source>
        <dbReference type="ARBA" id="ARBA00022960"/>
    </source>
</evidence>
<dbReference type="Gene3D" id="3.40.1190.10">
    <property type="entry name" value="Mur-like, catalytic domain"/>
    <property type="match status" value="1"/>
</dbReference>
<evidence type="ECO:0000256" key="6">
    <source>
        <dbReference type="ARBA" id="ARBA00022741"/>
    </source>
</evidence>
<sequence>MQLAALADRRVAIWGFGREGRATLAALRQRLPQQRFTLFCSAAEVDAARAFDPTLEVIGGEPDAAALGRFEVVLKSPGISAYKPALLAAQAQGTHFTSGTALWFAENPDARVIAVTGTKGKSTTSAMLAHLARSLGVRTALAGNIGLPLLELREQHAELWVIELSSFQTAEAGTLELGVLTSLYEEHLDWHGSRERYVADKLRLVAVSRQLLVNALQPTLLEHTQAHPHRLLFGQPHGWHVADGYIRRGTQDVFPIDALAAPGLHNALNACAALAALAAVGMDALAAAPALATFHPLPHRLQPLGQHDGWHWINDSISTTPLATLAALESLCGRAVTVLVGGHDRGLDWTPFVEAMREAPPHAIVCMGSNGSRIAEALRIADVPCPLALVDHLAAAVAEAKALTPADGVILLSPGAPSFDQFRDYAERGRRFAELAGFDGAAIVGIDGLGIA</sequence>
<keyword evidence="3 12" id="KW-0963">Cytoplasm</keyword>
<proteinExistence type="inferred from homology"/>
<evidence type="ECO:0000256" key="11">
    <source>
        <dbReference type="ARBA" id="ARBA00023316"/>
    </source>
</evidence>
<dbReference type="EMBL" id="JBHSNF010000002">
    <property type="protein sequence ID" value="MFC5526717.1"/>
    <property type="molecule type" value="Genomic_DNA"/>
</dbReference>
<keyword evidence="10 12" id="KW-0131">Cell cycle</keyword>
<reference evidence="15" key="1">
    <citation type="journal article" date="2019" name="Int. J. Syst. Evol. Microbiol.">
        <title>The Global Catalogue of Microorganisms (GCM) 10K type strain sequencing project: providing services to taxonomists for standard genome sequencing and annotation.</title>
        <authorList>
            <consortium name="The Broad Institute Genomics Platform"/>
            <consortium name="The Broad Institute Genome Sequencing Center for Infectious Disease"/>
            <person name="Wu L."/>
            <person name="Ma J."/>
        </authorList>
    </citation>
    <scope>NUCLEOTIDE SEQUENCE [LARGE SCALE GENOMIC DNA]</scope>
    <source>
        <strain evidence="15">CGMCC 1.16619</strain>
    </source>
</reference>
<evidence type="ECO:0000256" key="2">
    <source>
        <dbReference type="ARBA" id="ARBA00004752"/>
    </source>
</evidence>
<dbReference type="InterPro" id="IPR043687">
    <property type="entry name" value="MurD2"/>
</dbReference>
<dbReference type="InterPro" id="IPR036615">
    <property type="entry name" value="Mur_ligase_C_dom_sf"/>
</dbReference>
<dbReference type="Gene3D" id="3.90.190.20">
    <property type="entry name" value="Mur ligase, C-terminal domain"/>
    <property type="match status" value="1"/>
</dbReference>
<protein>
    <recommendedName>
        <fullName evidence="12">UDP-N-acetylmuramoyl-L-alanine--L-glutamate ligase</fullName>
        <ecNumber evidence="12">6.3.2.53</ecNumber>
    </recommendedName>
    <alternativeName>
        <fullName evidence="12">UDP-N-acetylmuramoyl-L-alanyl-L-glutamate synthetase</fullName>
        <shortName evidence="12">UDP-MurNAc-L-Ala-L-Glu synthetase</shortName>
    </alternativeName>
</protein>
<feature type="binding site" evidence="12">
    <location>
        <begin position="117"/>
        <end position="123"/>
    </location>
    <ligand>
        <name>ATP</name>
        <dbReference type="ChEBI" id="CHEBI:30616"/>
    </ligand>
</feature>
<name>A0ABW0QR79_9GAMM</name>
<dbReference type="SUPFAM" id="SSF53623">
    <property type="entry name" value="MurD-like peptide ligases, catalytic domain"/>
    <property type="match status" value="1"/>
</dbReference>